<keyword evidence="3" id="KW-1185">Reference proteome</keyword>
<dbReference type="AlphaFoldDB" id="A0A0P1BH75"/>
<name>A0A0P1BH75_9BASI</name>
<reference evidence="2 3" key="1">
    <citation type="submission" date="2014-09" db="EMBL/GenBank/DDBJ databases">
        <authorList>
            <person name="Magalhaes I.L.F."/>
            <person name="Oliveira U."/>
            <person name="Santos F.R."/>
            <person name="Vidigal T.H.D.A."/>
            <person name="Brescovit A.D."/>
            <person name="Santos A.J."/>
        </authorList>
    </citation>
    <scope>NUCLEOTIDE SEQUENCE [LARGE SCALE GENOMIC DNA]</scope>
</reference>
<organism evidence="2 3">
    <name type="scientific">Ceraceosorus bombacis</name>
    <dbReference type="NCBI Taxonomy" id="401625"/>
    <lineage>
        <taxon>Eukaryota</taxon>
        <taxon>Fungi</taxon>
        <taxon>Dikarya</taxon>
        <taxon>Basidiomycota</taxon>
        <taxon>Ustilaginomycotina</taxon>
        <taxon>Exobasidiomycetes</taxon>
        <taxon>Ceraceosorales</taxon>
        <taxon>Ceraceosoraceae</taxon>
        <taxon>Ceraceosorus</taxon>
    </lineage>
</organism>
<dbReference type="Proteomes" id="UP000054845">
    <property type="component" value="Unassembled WGS sequence"/>
</dbReference>
<evidence type="ECO:0000256" key="1">
    <source>
        <dbReference type="SAM" id="Phobius"/>
    </source>
</evidence>
<keyword evidence="1" id="KW-0812">Transmembrane</keyword>
<dbReference type="OrthoDB" id="3349092at2759"/>
<keyword evidence="1" id="KW-0472">Membrane</keyword>
<keyword evidence="1" id="KW-1133">Transmembrane helix</keyword>
<evidence type="ECO:0000313" key="3">
    <source>
        <dbReference type="Proteomes" id="UP000054845"/>
    </source>
</evidence>
<proteinExistence type="predicted"/>
<sequence length="126" mass="13794">MPASYRRIDTTDPRRFDRVVPFTLPGKWADDSPDLYEMLLSSSTVASGAAMLTRQIPVAFVGVVLSAAHVAHYKPLQKRREGSQQAGPYMGLGFALIALIVLIFQKMIGAPGFGQQFLAQQKLKAT</sequence>
<accession>A0A0P1BH75</accession>
<evidence type="ECO:0000313" key="2">
    <source>
        <dbReference type="EMBL" id="CEH15103.1"/>
    </source>
</evidence>
<dbReference type="EMBL" id="CCYA01000252">
    <property type="protein sequence ID" value="CEH15103.1"/>
    <property type="molecule type" value="Genomic_DNA"/>
</dbReference>
<protein>
    <submittedName>
        <fullName evidence="2">Uncharacterized protein</fullName>
    </submittedName>
</protein>
<feature type="transmembrane region" description="Helical" evidence="1">
    <location>
        <begin position="89"/>
        <end position="108"/>
    </location>
</feature>
<feature type="transmembrane region" description="Helical" evidence="1">
    <location>
        <begin position="45"/>
        <end position="68"/>
    </location>
</feature>